<dbReference type="RefSeq" id="WP_133712697.1">
    <property type="nucleotide sequence ID" value="NZ_SOAG01000015.1"/>
</dbReference>
<evidence type="ECO:0000256" key="4">
    <source>
        <dbReference type="ARBA" id="ARBA00022475"/>
    </source>
</evidence>
<comment type="caution">
    <text evidence="15">The sequence shown here is derived from an EMBL/GenBank/DDBJ whole genome shotgun (WGS) entry which is preliminary data.</text>
</comment>
<dbReference type="SUPFAM" id="SSF81653">
    <property type="entry name" value="Calcium ATPase, transduction domain A"/>
    <property type="match status" value="1"/>
</dbReference>
<evidence type="ECO:0000256" key="13">
    <source>
        <dbReference type="SAM" id="Phobius"/>
    </source>
</evidence>
<evidence type="ECO:0000256" key="3">
    <source>
        <dbReference type="ARBA" id="ARBA00022448"/>
    </source>
</evidence>
<dbReference type="EMBL" id="SOAG01000015">
    <property type="protein sequence ID" value="TDS57519.1"/>
    <property type="molecule type" value="Genomic_DNA"/>
</dbReference>
<dbReference type="NCBIfam" id="TIGR01494">
    <property type="entry name" value="ATPase_P-type"/>
    <property type="match status" value="1"/>
</dbReference>
<organism evidence="15 16">
    <name type="scientific">Myroides indicus</name>
    <dbReference type="NCBI Taxonomy" id="1323422"/>
    <lineage>
        <taxon>Bacteria</taxon>
        <taxon>Pseudomonadati</taxon>
        <taxon>Bacteroidota</taxon>
        <taxon>Flavobacteriia</taxon>
        <taxon>Flavobacteriales</taxon>
        <taxon>Flavobacteriaceae</taxon>
        <taxon>Myroides</taxon>
    </lineage>
</organism>
<dbReference type="GO" id="GO:0005507">
    <property type="term" value="F:copper ion binding"/>
    <property type="evidence" value="ECO:0007669"/>
    <property type="project" value="TreeGrafter"/>
</dbReference>
<feature type="transmembrane region" description="Helical" evidence="13">
    <location>
        <begin position="445"/>
        <end position="468"/>
    </location>
</feature>
<dbReference type="Proteomes" id="UP000295215">
    <property type="component" value="Unassembled WGS sequence"/>
</dbReference>
<dbReference type="InterPro" id="IPR023299">
    <property type="entry name" value="ATPase_P-typ_cyto_dom_N"/>
</dbReference>
<keyword evidence="16" id="KW-1185">Reference proteome</keyword>
<evidence type="ECO:0000256" key="7">
    <source>
        <dbReference type="ARBA" id="ARBA00022723"/>
    </source>
</evidence>
<dbReference type="InterPro" id="IPR023298">
    <property type="entry name" value="ATPase_P-typ_TM_dom_sf"/>
</dbReference>
<evidence type="ECO:0000313" key="15">
    <source>
        <dbReference type="EMBL" id="TDS57519.1"/>
    </source>
</evidence>
<dbReference type="PANTHER" id="PTHR43520">
    <property type="entry name" value="ATP7, ISOFORM B"/>
    <property type="match status" value="1"/>
</dbReference>
<dbReference type="InterPro" id="IPR036412">
    <property type="entry name" value="HAD-like_sf"/>
</dbReference>
<evidence type="ECO:0000256" key="6">
    <source>
        <dbReference type="ARBA" id="ARBA00022692"/>
    </source>
</evidence>
<dbReference type="Gene3D" id="2.70.150.10">
    <property type="entry name" value="Calcium-transporting ATPase, cytoplasmic transduction domain A"/>
    <property type="match status" value="1"/>
</dbReference>
<dbReference type="Gene3D" id="3.40.50.1000">
    <property type="entry name" value="HAD superfamily/HAD-like"/>
    <property type="match status" value="1"/>
</dbReference>
<dbReference type="GO" id="GO:0016887">
    <property type="term" value="F:ATP hydrolysis activity"/>
    <property type="evidence" value="ECO:0007669"/>
    <property type="project" value="InterPro"/>
</dbReference>
<dbReference type="GO" id="GO:0005524">
    <property type="term" value="F:ATP binding"/>
    <property type="evidence" value="ECO:0007669"/>
    <property type="project" value="InterPro"/>
</dbReference>
<feature type="transmembrane region" description="Helical" evidence="13">
    <location>
        <begin position="266"/>
        <end position="283"/>
    </location>
</feature>
<dbReference type="InterPro" id="IPR021993">
    <property type="entry name" value="ATPase-cat-bd"/>
</dbReference>
<dbReference type="InterPro" id="IPR001757">
    <property type="entry name" value="P_typ_ATPase"/>
</dbReference>
<feature type="transmembrane region" description="Helical" evidence="13">
    <location>
        <begin position="740"/>
        <end position="758"/>
    </location>
</feature>
<evidence type="ECO:0000256" key="12">
    <source>
        <dbReference type="ARBA" id="ARBA00023136"/>
    </source>
</evidence>
<dbReference type="PRINTS" id="PR00943">
    <property type="entry name" value="CUATPASE"/>
</dbReference>
<evidence type="ECO:0000256" key="5">
    <source>
        <dbReference type="ARBA" id="ARBA00022553"/>
    </source>
</evidence>
<evidence type="ECO:0000256" key="9">
    <source>
        <dbReference type="ARBA" id="ARBA00022967"/>
    </source>
</evidence>
<keyword evidence="6 13" id="KW-0812">Transmembrane</keyword>
<evidence type="ECO:0000256" key="2">
    <source>
        <dbReference type="ARBA" id="ARBA00006024"/>
    </source>
</evidence>
<comment type="subcellular location">
    <subcellularLocation>
        <location evidence="1">Cell membrane</location>
        <topology evidence="1">Multi-pass membrane protein</topology>
    </subcellularLocation>
</comment>
<evidence type="ECO:0000313" key="16">
    <source>
        <dbReference type="Proteomes" id="UP000295215"/>
    </source>
</evidence>
<keyword evidence="3" id="KW-0813">Transport</keyword>
<dbReference type="AlphaFoldDB" id="A0A4R7EV12"/>
<feature type="transmembrane region" description="Helical" evidence="13">
    <location>
        <begin position="420"/>
        <end position="439"/>
    </location>
</feature>
<dbReference type="Pfam" id="PF00122">
    <property type="entry name" value="E1-E2_ATPase"/>
    <property type="match status" value="1"/>
</dbReference>
<dbReference type="Pfam" id="PF12156">
    <property type="entry name" value="ATPase-cat_bd"/>
    <property type="match status" value="1"/>
</dbReference>
<dbReference type="Pfam" id="PF00702">
    <property type="entry name" value="Hydrolase"/>
    <property type="match status" value="1"/>
</dbReference>
<evidence type="ECO:0000256" key="10">
    <source>
        <dbReference type="ARBA" id="ARBA00022989"/>
    </source>
</evidence>
<keyword evidence="5" id="KW-0597">Phosphoprotein</keyword>
<dbReference type="SUPFAM" id="SSF56784">
    <property type="entry name" value="HAD-like"/>
    <property type="match status" value="1"/>
</dbReference>
<accession>A0A4R7EV12</accession>
<proteinExistence type="inferred from homology"/>
<gene>
    <name evidence="15" type="ORF">C8P70_11518</name>
</gene>
<name>A0A4R7EV12_9FLAO</name>
<dbReference type="Pfam" id="PF00403">
    <property type="entry name" value="HMA"/>
    <property type="match status" value="1"/>
</dbReference>
<dbReference type="PROSITE" id="PS50846">
    <property type="entry name" value="HMA_2"/>
    <property type="match status" value="1"/>
</dbReference>
<evidence type="ECO:0000259" key="14">
    <source>
        <dbReference type="PROSITE" id="PS50846"/>
    </source>
</evidence>
<dbReference type="Gene3D" id="3.40.1110.10">
    <property type="entry name" value="Calcium-transporting ATPase, cytoplasmic domain N"/>
    <property type="match status" value="1"/>
</dbReference>
<dbReference type="GO" id="GO:0005886">
    <property type="term" value="C:plasma membrane"/>
    <property type="evidence" value="ECO:0007669"/>
    <property type="project" value="UniProtKB-SubCell"/>
</dbReference>
<dbReference type="PRINTS" id="PR00119">
    <property type="entry name" value="CATATPASE"/>
</dbReference>
<dbReference type="InterPro" id="IPR018303">
    <property type="entry name" value="ATPase_P-typ_P_site"/>
</dbReference>
<dbReference type="SUPFAM" id="SSF81665">
    <property type="entry name" value="Calcium ATPase, transmembrane domain M"/>
    <property type="match status" value="1"/>
</dbReference>
<keyword evidence="8" id="KW-0460">Magnesium</keyword>
<dbReference type="InterPro" id="IPR006121">
    <property type="entry name" value="HMA_dom"/>
</dbReference>
<feature type="transmembrane region" description="Helical" evidence="13">
    <location>
        <begin position="238"/>
        <end position="260"/>
    </location>
</feature>
<keyword evidence="10 13" id="KW-1133">Transmembrane helix</keyword>
<dbReference type="Gene3D" id="3.30.70.100">
    <property type="match status" value="1"/>
</dbReference>
<evidence type="ECO:0000256" key="8">
    <source>
        <dbReference type="ARBA" id="ARBA00022842"/>
    </source>
</evidence>
<keyword evidence="12 13" id="KW-0472">Membrane</keyword>
<keyword evidence="11" id="KW-0406">Ion transport</keyword>
<dbReference type="GO" id="GO:0043682">
    <property type="term" value="F:P-type divalent copper transporter activity"/>
    <property type="evidence" value="ECO:0007669"/>
    <property type="project" value="TreeGrafter"/>
</dbReference>
<dbReference type="InterPro" id="IPR059000">
    <property type="entry name" value="ATPase_P-type_domA"/>
</dbReference>
<dbReference type="CDD" id="cd00371">
    <property type="entry name" value="HMA"/>
    <property type="match status" value="1"/>
</dbReference>
<evidence type="ECO:0000256" key="1">
    <source>
        <dbReference type="ARBA" id="ARBA00004651"/>
    </source>
</evidence>
<dbReference type="GO" id="GO:0055070">
    <property type="term" value="P:copper ion homeostasis"/>
    <property type="evidence" value="ECO:0007669"/>
    <property type="project" value="TreeGrafter"/>
</dbReference>
<feature type="transmembrane region" description="Helical" evidence="13">
    <location>
        <begin position="764"/>
        <end position="789"/>
    </location>
</feature>
<keyword evidence="4" id="KW-1003">Cell membrane</keyword>
<sequence>MEKKSCYHCGNAVTVFNRIDYDDKEFCCNGCKTVYEIFNENDLSCYYEMQTSPGATPEDAQGKYDFLDKPEIVDKLLEFNEGFTSIISLYIPHIHCSSCIWILENLQKLNEGVYRVLVNFPEKKATITFNSEKTNLKEIVLLLTKIGYEPYISLSNYEENKKPVDRSLIYKIGVAFFSFGNVMMLSFPEYFNIDDVWMEQYRGFFRWLILLLSLPVFFYSASPYHISAWKGLRSKNYTIDIPMSLGVIVMFVRSTVDIIFNLGPGFFDSMTMLVFFMLLGKLFQQRTYNFLSFERDYKSYFPIAVTKLSDENKEVSVQVYDVQKGDRLLIRNQELIPVDAILISDRAFIDYSFVTGEAVPVEKKSGDKLFAGGKQMGDVVEVETINTVSQSYLTQLWSNDVFQKKADFKYKTITDKISHYFTPALLAISLLAFTGWAFVDWNIAFNVVTAILIVACPCALALTAPFTLGNAIRILGRKKFYLKNVTVVEQMVKVDTIVFDKTGTITTSANSVIQYTGVDLSKQQQEDIRNIIRGSNHPLSRKLYDFLSSKITLKPDSFEEIPGKGLIGIINGKQYKIGSAELLEINKEKVLNETSVHICIDKEYKGKFVFNNHYREGLTELFFKLKKNKYKIAILSGDNNGELKKLEKILPKGTEFVFNQKPDKKLEYIKNLQANNRNVMMVGDGLNDAGALAQSNVGVSVSENVNVFTPASDAILDAGEFRFLDRFLNYSKLSIKVIKMSYMLALTYNVIGITLSILNKMSPLVAAILMPISTFSIISFVTVMTNYYAKKTLSIKAKKRGT</sequence>
<feature type="transmembrane region" description="Helical" evidence="13">
    <location>
        <begin position="168"/>
        <end position="187"/>
    </location>
</feature>
<dbReference type="PANTHER" id="PTHR43520:SF5">
    <property type="entry name" value="CATION-TRANSPORTING P-TYPE ATPASE-RELATED"/>
    <property type="match status" value="1"/>
</dbReference>
<feature type="domain" description="HMA" evidence="14">
    <location>
        <begin position="85"/>
        <end position="151"/>
    </location>
</feature>
<feature type="transmembrane region" description="Helical" evidence="13">
    <location>
        <begin position="207"/>
        <end position="226"/>
    </location>
</feature>
<dbReference type="OrthoDB" id="1521937at2"/>
<keyword evidence="7" id="KW-0479">Metal-binding</keyword>
<comment type="similarity">
    <text evidence="2">Belongs to the cation transport ATPase (P-type) (TC 3.A.3) family. Type IB subfamily.</text>
</comment>
<reference evidence="15 16" key="1">
    <citation type="submission" date="2019-03" db="EMBL/GenBank/DDBJ databases">
        <title>Genomic Encyclopedia of Archaeal and Bacterial Type Strains, Phase II (KMG-II): from individual species to whole genera.</title>
        <authorList>
            <person name="Goeker M."/>
        </authorList>
    </citation>
    <scope>NUCLEOTIDE SEQUENCE [LARGE SCALE GENOMIC DNA]</scope>
    <source>
        <strain evidence="15 16">DSM 28213</strain>
    </source>
</reference>
<dbReference type="InterPro" id="IPR023214">
    <property type="entry name" value="HAD_sf"/>
</dbReference>
<dbReference type="SUPFAM" id="SSF55008">
    <property type="entry name" value="HMA, heavy metal-associated domain"/>
    <property type="match status" value="1"/>
</dbReference>
<protein>
    <submittedName>
        <fullName evidence="15">Cu+-exporting ATPase</fullName>
    </submittedName>
</protein>
<dbReference type="InterPro" id="IPR036163">
    <property type="entry name" value="HMA_dom_sf"/>
</dbReference>
<keyword evidence="9" id="KW-1278">Translocase</keyword>
<evidence type="ECO:0000256" key="11">
    <source>
        <dbReference type="ARBA" id="ARBA00023065"/>
    </source>
</evidence>
<dbReference type="PROSITE" id="PS00154">
    <property type="entry name" value="ATPASE_E1_E2"/>
    <property type="match status" value="1"/>
</dbReference>
<dbReference type="InterPro" id="IPR008250">
    <property type="entry name" value="ATPase_P-typ_transduc_dom_A_sf"/>
</dbReference>